<dbReference type="KEGG" id="shp:Sput200_3892"/>
<gene>
    <name evidence="1" type="ordered locus">Sput200_3892</name>
</gene>
<reference evidence="1 2" key="1">
    <citation type="submission" date="2011-01" db="EMBL/GenBank/DDBJ databases">
        <title>Complete sequence of Shewanella putrefaciens 200.</title>
        <authorList>
            <consortium name="US DOE Joint Genome Institute"/>
            <person name="Lucas S."/>
            <person name="Copeland A."/>
            <person name="Lapidus A."/>
            <person name="Cheng J.-F."/>
            <person name="Bruce D."/>
            <person name="Goodwin L."/>
            <person name="Pitluck S."/>
            <person name="Munk A.C."/>
            <person name="Detter J.C."/>
            <person name="Han C."/>
            <person name="Tapia R."/>
            <person name="Land M."/>
            <person name="Hauser L."/>
            <person name="Chang Y.-J."/>
            <person name="Jeffries C."/>
            <person name="Kyrpides N."/>
            <person name="Ivanova N."/>
            <person name="Mikhailova N."/>
            <person name="Kolker E."/>
            <person name="Lawrence C."/>
            <person name="McCue L.A."/>
            <person name="DiChristina T."/>
            <person name="Nealson K."/>
            <person name="Fredrickson J.K."/>
            <person name="Woyke T."/>
        </authorList>
    </citation>
    <scope>NUCLEOTIDE SEQUENCE [LARGE SCALE GENOMIC DNA]</scope>
    <source>
        <strain evidence="1 2">200</strain>
    </source>
</reference>
<evidence type="ECO:0000313" key="1">
    <source>
        <dbReference type="EMBL" id="ADV56258.1"/>
    </source>
</evidence>
<proteinExistence type="predicted"/>
<accession>E6XGY5</accession>
<evidence type="ECO:0000313" key="2">
    <source>
        <dbReference type="Proteomes" id="UP000008209"/>
    </source>
</evidence>
<dbReference type="EMBL" id="CP002457">
    <property type="protein sequence ID" value="ADV56258.1"/>
    <property type="molecule type" value="Genomic_DNA"/>
</dbReference>
<organism evidence="1 2">
    <name type="scientific">Shewanella putrefaciens (strain 200)</name>
    <dbReference type="NCBI Taxonomy" id="399804"/>
    <lineage>
        <taxon>Bacteria</taxon>
        <taxon>Pseudomonadati</taxon>
        <taxon>Pseudomonadota</taxon>
        <taxon>Gammaproteobacteria</taxon>
        <taxon>Alteromonadales</taxon>
        <taxon>Shewanellaceae</taxon>
        <taxon>Shewanella</taxon>
    </lineage>
</organism>
<dbReference type="AlphaFoldDB" id="E6XGY5"/>
<dbReference type="OrthoDB" id="9811314at2"/>
<dbReference type="HOGENOM" id="CLU_2397958_0_0_6"/>
<name>E6XGY5_SHEP2</name>
<sequence>MIIIPAIFNMAFKAAQNDECLTLSYSGNLGDAPKIGVGDWFVECKFENMGGDVSAFTAEIDASVFRVEQAESFIVSIGDTDLTIQPVLYKPIS</sequence>
<dbReference type="Proteomes" id="UP000008209">
    <property type="component" value="Chromosome"/>
</dbReference>
<protein>
    <submittedName>
        <fullName evidence="1">Uncharacterized protein</fullName>
    </submittedName>
</protein>